<evidence type="ECO:0000313" key="7">
    <source>
        <dbReference type="EMBL" id="PIP55948.1"/>
    </source>
</evidence>
<keyword evidence="5" id="KW-0812">Transmembrane</keyword>
<dbReference type="EMBL" id="PCST01000007">
    <property type="protein sequence ID" value="PIP55948.1"/>
    <property type="molecule type" value="Genomic_DNA"/>
</dbReference>
<dbReference type="PANTHER" id="PTHR34138">
    <property type="entry name" value="CELL SHAPE-DETERMINING PROTEIN MREC"/>
    <property type="match status" value="1"/>
</dbReference>
<proteinExistence type="inferred from homology"/>
<name>A0A2H0BG31_9BACT</name>
<evidence type="ECO:0000256" key="5">
    <source>
        <dbReference type="SAM" id="Phobius"/>
    </source>
</evidence>
<dbReference type="Gene3D" id="2.40.10.350">
    <property type="entry name" value="Rod shape-determining protein MreC, domain 2"/>
    <property type="match status" value="1"/>
</dbReference>
<evidence type="ECO:0000256" key="3">
    <source>
        <dbReference type="ARBA" id="ARBA00022960"/>
    </source>
</evidence>
<dbReference type="InterPro" id="IPR007221">
    <property type="entry name" value="MreC"/>
</dbReference>
<dbReference type="Pfam" id="PF04085">
    <property type="entry name" value="MreC"/>
    <property type="match status" value="1"/>
</dbReference>
<dbReference type="Gene3D" id="2.40.10.340">
    <property type="entry name" value="Rod shape-determining protein MreC, domain 1"/>
    <property type="match status" value="1"/>
</dbReference>
<feature type="transmembrane region" description="Helical" evidence="5">
    <location>
        <begin position="20"/>
        <end position="48"/>
    </location>
</feature>
<dbReference type="InterPro" id="IPR055342">
    <property type="entry name" value="MreC_beta-barrel_core"/>
</dbReference>
<evidence type="ECO:0000256" key="2">
    <source>
        <dbReference type="ARBA" id="ARBA00013855"/>
    </source>
</evidence>
<comment type="similarity">
    <text evidence="1">Belongs to the MreC family.</text>
</comment>
<keyword evidence="5" id="KW-0472">Membrane</keyword>
<protein>
    <recommendedName>
        <fullName evidence="2">Cell shape-determining protein MreC</fullName>
    </recommendedName>
    <alternativeName>
        <fullName evidence="4">Cell shape protein MreC</fullName>
    </alternativeName>
</protein>
<dbReference type="PANTHER" id="PTHR34138:SF1">
    <property type="entry name" value="CELL SHAPE-DETERMINING PROTEIN MREC"/>
    <property type="match status" value="1"/>
</dbReference>
<comment type="caution">
    <text evidence="7">The sequence shown here is derived from an EMBL/GenBank/DDBJ whole genome shotgun (WGS) entry which is preliminary data.</text>
</comment>
<dbReference type="AlphaFoldDB" id="A0A2H0BG31"/>
<reference evidence="7 8" key="1">
    <citation type="submission" date="2017-09" db="EMBL/GenBank/DDBJ databases">
        <title>Depth-based differentiation of microbial function through sediment-hosted aquifers and enrichment of novel symbionts in the deep terrestrial subsurface.</title>
        <authorList>
            <person name="Probst A.J."/>
            <person name="Ladd B."/>
            <person name="Jarett J.K."/>
            <person name="Geller-Mcgrath D.E."/>
            <person name="Sieber C.M."/>
            <person name="Emerson J.B."/>
            <person name="Anantharaman K."/>
            <person name="Thomas B.C."/>
            <person name="Malmstrom R."/>
            <person name="Stieglmeier M."/>
            <person name="Klingl A."/>
            <person name="Woyke T."/>
            <person name="Ryan C.M."/>
            <person name="Banfield J.F."/>
        </authorList>
    </citation>
    <scope>NUCLEOTIDE SEQUENCE [LARGE SCALE GENOMIC DNA]</scope>
    <source>
        <strain evidence="7">CG22_combo_CG10-13_8_21_14_all_42_17</strain>
    </source>
</reference>
<sequence length="260" mass="28743">MKATYLPKNRSKHQYLMRAFILVAIFIFGAIVFRFIAAPIVSIVTPIWKAENKLMSTLRNSVAFFSSQKSLVAEIASLKERLYFMETEILSLSNGRVQEEVLFDLLGRKERAEEVVAAVLSRPSQTPYDVIIIDAGSSDSISVGSQVLLPEGPILGLVSEVFPTSAKVKLFSANGEETNAILERNQLPITLMGTGGGNFRLALPRDVEIEKGDRILFPDISSRLVATVGEIVTKPTDSFKEVLARSPTNIFSFRFVFVLP</sequence>
<dbReference type="InterPro" id="IPR042175">
    <property type="entry name" value="Cell/Rod_MreC_2"/>
</dbReference>
<keyword evidence="5" id="KW-1133">Transmembrane helix</keyword>
<evidence type="ECO:0000256" key="1">
    <source>
        <dbReference type="ARBA" id="ARBA00009369"/>
    </source>
</evidence>
<evidence type="ECO:0000313" key="8">
    <source>
        <dbReference type="Proteomes" id="UP000229794"/>
    </source>
</evidence>
<dbReference type="Proteomes" id="UP000229794">
    <property type="component" value="Unassembled WGS sequence"/>
</dbReference>
<organism evidence="7 8">
    <name type="scientific">Candidatus Zambryskibacteria bacterium CG22_combo_CG10-13_8_21_14_all_42_17</name>
    <dbReference type="NCBI Taxonomy" id="1975118"/>
    <lineage>
        <taxon>Bacteria</taxon>
        <taxon>Candidatus Zambryskiibacteriota</taxon>
    </lineage>
</organism>
<dbReference type="GO" id="GO:0008360">
    <property type="term" value="P:regulation of cell shape"/>
    <property type="evidence" value="ECO:0007669"/>
    <property type="project" value="UniProtKB-KW"/>
</dbReference>
<evidence type="ECO:0000256" key="4">
    <source>
        <dbReference type="ARBA" id="ARBA00032089"/>
    </source>
</evidence>
<gene>
    <name evidence="7" type="ORF">COX06_00570</name>
</gene>
<keyword evidence="3" id="KW-0133">Cell shape</keyword>
<evidence type="ECO:0000259" key="6">
    <source>
        <dbReference type="Pfam" id="PF04085"/>
    </source>
</evidence>
<dbReference type="GO" id="GO:0005886">
    <property type="term" value="C:plasma membrane"/>
    <property type="evidence" value="ECO:0007669"/>
    <property type="project" value="TreeGrafter"/>
</dbReference>
<feature type="domain" description="Rod shape-determining protein MreC beta-barrel core" evidence="6">
    <location>
        <begin position="119"/>
        <end position="259"/>
    </location>
</feature>
<dbReference type="InterPro" id="IPR042177">
    <property type="entry name" value="Cell/Rod_1"/>
</dbReference>
<accession>A0A2H0BG31</accession>